<evidence type="ECO:0000313" key="1">
    <source>
        <dbReference type="EMBL" id="KAK1861287.1"/>
    </source>
</evidence>
<proteinExistence type="predicted"/>
<sequence length="572" mass="62669">MLSVDVSTAPVPQARKHIQDQGLDLNTEQTKAALNPICRQWLWLVRNVRLRCSVTLGYPLTDAVCPKGLAMADVATVHDSVKSILRGGGTMPAGCKALLRDAGAAQDDMFVEKVDLAWDTIHVVDAELAGVLQTLQERYTGGSVEGGAGDGAAEEDDPEPALSQGRARGSAAAGRSKRPPSGRPASKELPAKKRKEAEPVVSIQPSEPNNYVAMSEPMQYRLERAVRWGKEDIVEPFEEQLEWSICASAAVCPGRHPEPLLDGVSVRGADAALQWNRRRAWAAGGRVRRFLVYAHSGCLSPRTPCHRAVRGPAWIARMAGNGERDALGVAGGNGGPGEVALGSSAEDTGSLAESTVSEDSTWISWFCSLKGNEFFCEVDEDFIQDDFNLTGLSQHVTYYNYALDTILDADIPEGELDERQQELVEVAAETLYGLIHARFLLTARGMQAMQQKFTDVAFGRCPRALCAGQPVLPVGQSDLPRISTVKIFCPMCWDIYFPRSRNHNTIDGAYWGTTFPHLFLHTYQSQVPQRNRERYEPRIYGFKIHASAGQVQRNLGTIPVADGQQRDRRTSP</sequence>
<evidence type="ECO:0000313" key="2">
    <source>
        <dbReference type="Proteomes" id="UP000798662"/>
    </source>
</evidence>
<gene>
    <name evidence="1" type="ORF">I4F81_003871</name>
</gene>
<name>A0ACC3BTR3_PYRYE</name>
<dbReference type="Proteomes" id="UP000798662">
    <property type="component" value="Chromosome 1"/>
</dbReference>
<keyword evidence="2" id="KW-1185">Reference proteome</keyword>
<comment type="caution">
    <text evidence="1">The sequence shown here is derived from an EMBL/GenBank/DDBJ whole genome shotgun (WGS) entry which is preliminary data.</text>
</comment>
<reference evidence="1" key="1">
    <citation type="submission" date="2019-11" db="EMBL/GenBank/DDBJ databases">
        <title>Nori genome reveals adaptations in red seaweeds to the harsh intertidal environment.</title>
        <authorList>
            <person name="Wang D."/>
            <person name="Mao Y."/>
        </authorList>
    </citation>
    <scope>NUCLEOTIDE SEQUENCE</scope>
    <source>
        <tissue evidence="1">Gametophyte</tissue>
    </source>
</reference>
<organism evidence="1 2">
    <name type="scientific">Pyropia yezoensis</name>
    <name type="common">Susabi-nori</name>
    <name type="synonym">Porphyra yezoensis</name>
    <dbReference type="NCBI Taxonomy" id="2788"/>
    <lineage>
        <taxon>Eukaryota</taxon>
        <taxon>Rhodophyta</taxon>
        <taxon>Bangiophyceae</taxon>
        <taxon>Bangiales</taxon>
        <taxon>Bangiaceae</taxon>
        <taxon>Pyropia</taxon>
    </lineage>
</organism>
<dbReference type="EMBL" id="CM020618">
    <property type="protein sequence ID" value="KAK1861287.1"/>
    <property type="molecule type" value="Genomic_DNA"/>
</dbReference>
<accession>A0ACC3BTR3</accession>
<protein>
    <submittedName>
        <fullName evidence="1">Uncharacterized protein</fullName>
    </submittedName>
</protein>